<dbReference type="PANTHER" id="PTHR44307:SF2">
    <property type="entry name" value="PHOSPHOETHANOLAMINE METHYLTRANSFERASE ISOFORM X1"/>
    <property type="match status" value="1"/>
</dbReference>
<organism evidence="6 7">
    <name type="scientific">Bacillus sonorensis</name>
    <dbReference type="NCBI Taxonomy" id="119858"/>
    <lineage>
        <taxon>Bacteria</taxon>
        <taxon>Bacillati</taxon>
        <taxon>Bacillota</taxon>
        <taxon>Bacilli</taxon>
        <taxon>Bacillales</taxon>
        <taxon>Bacillaceae</taxon>
        <taxon>Bacillus</taxon>
    </lineage>
</organism>
<evidence type="ECO:0000259" key="5">
    <source>
        <dbReference type="Pfam" id="PF08241"/>
    </source>
</evidence>
<evidence type="ECO:0000256" key="4">
    <source>
        <dbReference type="ARBA" id="ARBA00025707"/>
    </source>
</evidence>
<proteinExistence type="predicted"/>
<feature type="domain" description="Methyltransferase type 11" evidence="5">
    <location>
        <begin position="49"/>
        <end position="146"/>
    </location>
</feature>
<evidence type="ECO:0000256" key="1">
    <source>
        <dbReference type="ARBA" id="ARBA00005189"/>
    </source>
</evidence>
<dbReference type="SUPFAM" id="SSF53335">
    <property type="entry name" value="S-adenosyl-L-methionine-dependent methyltransferases"/>
    <property type="match status" value="1"/>
</dbReference>
<dbReference type="PANTHER" id="PTHR44307">
    <property type="entry name" value="PHOSPHOETHANOLAMINE METHYLTRANSFERASE"/>
    <property type="match status" value="1"/>
</dbReference>
<dbReference type="InterPro" id="IPR029063">
    <property type="entry name" value="SAM-dependent_MTases_sf"/>
</dbReference>
<evidence type="ECO:0000256" key="2">
    <source>
        <dbReference type="ARBA" id="ARBA00022603"/>
    </source>
</evidence>
<dbReference type="Proteomes" id="UP000196877">
    <property type="component" value="Chromosome"/>
</dbReference>
<accession>A0ABM6LFV8</accession>
<reference evidence="6 7" key="1">
    <citation type="submission" date="2017-06" db="EMBL/GenBank/DDBJ databases">
        <title>Genome sequence of Bacillus sonorensis strain SRCM101395.</title>
        <authorList>
            <person name="Cho S.H."/>
        </authorList>
    </citation>
    <scope>NUCLEOTIDE SEQUENCE [LARGE SCALE GENOMIC DNA]</scope>
    <source>
        <strain evidence="6 7">SRCM101395</strain>
    </source>
</reference>
<dbReference type="EMBL" id="CP021920">
    <property type="protein sequence ID" value="ASB88152.1"/>
    <property type="molecule type" value="Genomic_DNA"/>
</dbReference>
<sequence length="200" mass="23348">MFEQWLGKQLRSPRGILSKWVASYMETGNHDINEWTIQLLDIQPYDRILEIGTGGGAALSRIAEKLESGRACGIDSSKSMIKQSLRRTERLREEGKAEIKYGRAENIPFADRSFHKVFSVHTVYFWTDARQALKEIYRVLQIDGTLNLSVHLKEQIKLSKKTKDFTLYTEEQIRDLLEKNRFREINVHMYKNYCCITAVK</sequence>
<comment type="pathway">
    <text evidence="1">Lipid metabolism.</text>
</comment>
<dbReference type="EC" id="2.1.1.201" evidence="6"/>
<dbReference type="GO" id="GO:0008425">
    <property type="term" value="F:2-methoxy-6-polyprenyl-1,4-benzoquinol methyltransferase activity"/>
    <property type="evidence" value="ECO:0007669"/>
    <property type="project" value="UniProtKB-EC"/>
</dbReference>
<evidence type="ECO:0000313" key="7">
    <source>
        <dbReference type="Proteomes" id="UP000196877"/>
    </source>
</evidence>
<comment type="pathway">
    <text evidence="4">Phospholipid metabolism.</text>
</comment>
<protein>
    <submittedName>
        <fullName evidence="6">Demethylmenaquinone methyltransferase</fullName>
        <ecNumber evidence="6">2.1.1.163</ecNumber>
        <ecNumber evidence="6">2.1.1.201</ecNumber>
    </submittedName>
</protein>
<dbReference type="RefSeq" id="WP_006637769.1">
    <property type="nucleotide sequence ID" value="NZ_CABJEH010000003.1"/>
</dbReference>
<keyword evidence="2 6" id="KW-0489">Methyltransferase</keyword>
<keyword evidence="3 6" id="KW-0808">Transferase</keyword>
<dbReference type="CDD" id="cd02440">
    <property type="entry name" value="AdoMet_MTases"/>
    <property type="match status" value="1"/>
</dbReference>
<dbReference type="Gene3D" id="3.40.50.150">
    <property type="entry name" value="Vaccinia Virus protein VP39"/>
    <property type="match status" value="1"/>
</dbReference>
<dbReference type="GeneID" id="92854340"/>
<dbReference type="Pfam" id="PF08241">
    <property type="entry name" value="Methyltransf_11"/>
    <property type="match status" value="1"/>
</dbReference>
<evidence type="ECO:0000313" key="6">
    <source>
        <dbReference type="EMBL" id="ASB88152.1"/>
    </source>
</evidence>
<dbReference type="EC" id="2.1.1.163" evidence="6"/>
<gene>
    <name evidence="6" type="primary">ubiE</name>
    <name evidence="6" type="ORF">S101395_01643</name>
</gene>
<keyword evidence="7" id="KW-1185">Reference proteome</keyword>
<name>A0ABM6LFV8_9BACI</name>
<dbReference type="InterPro" id="IPR013216">
    <property type="entry name" value="Methyltransf_11"/>
</dbReference>
<dbReference type="GO" id="GO:0043770">
    <property type="term" value="F:demethylmenaquinone methyltransferase activity"/>
    <property type="evidence" value="ECO:0007669"/>
    <property type="project" value="UniProtKB-EC"/>
</dbReference>
<evidence type="ECO:0000256" key="3">
    <source>
        <dbReference type="ARBA" id="ARBA00022679"/>
    </source>
</evidence>
<dbReference type="GO" id="GO:0032259">
    <property type="term" value="P:methylation"/>
    <property type="evidence" value="ECO:0007669"/>
    <property type="project" value="UniProtKB-KW"/>
</dbReference>